<accession>A0A368JUZ5</accession>
<comment type="caution">
    <text evidence="1">The sequence shown here is derived from an EMBL/GenBank/DDBJ whole genome shotgun (WGS) entry which is preliminary data.</text>
</comment>
<dbReference type="EMBL" id="QOWE01000001">
    <property type="protein sequence ID" value="RCR71490.1"/>
    <property type="molecule type" value="Genomic_DNA"/>
</dbReference>
<evidence type="ECO:0000313" key="1">
    <source>
        <dbReference type="EMBL" id="RCR71490.1"/>
    </source>
</evidence>
<dbReference type="AlphaFoldDB" id="A0A368JUZ5"/>
<protein>
    <submittedName>
        <fullName evidence="1">Uncharacterized protein</fullName>
    </submittedName>
</protein>
<name>A0A368JUZ5_9BACT</name>
<keyword evidence="2" id="KW-1185">Reference proteome</keyword>
<dbReference type="Proteomes" id="UP000253383">
    <property type="component" value="Unassembled WGS sequence"/>
</dbReference>
<reference evidence="1 2" key="1">
    <citation type="submission" date="2018-07" db="EMBL/GenBank/DDBJ databases">
        <title>Genome analysis of Larkinella rosea.</title>
        <authorList>
            <person name="Zhou Z."/>
            <person name="Wang G."/>
        </authorList>
    </citation>
    <scope>NUCLEOTIDE SEQUENCE [LARGE SCALE GENOMIC DNA]</scope>
    <source>
        <strain evidence="2">zzj9</strain>
    </source>
</reference>
<organism evidence="1 2">
    <name type="scientific">Larkinella punicea</name>
    <dbReference type="NCBI Taxonomy" id="2315727"/>
    <lineage>
        <taxon>Bacteria</taxon>
        <taxon>Pseudomonadati</taxon>
        <taxon>Bacteroidota</taxon>
        <taxon>Cytophagia</taxon>
        <taxon>Cytophagales</taxon>
        <taxon>Spirosomataceae</taxon>
        <taxon>Larkinella</taxon>
    </lineage>
</organism>
<gene>
    <name evidence="1" type="ORF">DUE52_00725</name>
</gene>
<sequence>MYLCVKRFATIQHSNENLKIHFREFFDRYLTVRNAPADKPYIIPFESSSTRIWLNNNLAGSFAPSSIRPDNPVNTVIGVNGVGSKATYSLKEKHWQTAKKNLLNGKKIPVFALASFLYRDFGFLAVDMNPPKLIYIFQSEFGYLEEGGPSKEFEELYDSEINYLTGTVFGEHHDL</sequence>
<evidence type="ECO:0000313" key="2">
    <source>
        <dbReference type="Proteomes" id="UP000253383"/>
    </source>
</evidence>
<proteinExistence type="predicted"/>